<proteinExistence type="predicted"/>
<dbReference type="InterPro" id="IPR046096">
    <property type="entry name" value="DUF6114"/>
</dbReference>
<evidence type="ECO:0000256" key="1">
    <source>
        <dbReference type="SAM" id="Phobius"/>
    </source>
</evidence>
<name>A0A1G7I7V1_9EURY</name>
<dbReference type="AlphaFoldDB" id="A0A1G7I7V1"/>
<dbReference type="RefSeq" id="WP_092689217.1">
    <property type="nucleotide sequence ID" value="NZ_FNBK01000003.1"/>
</dbReference>
<keyword evidence="3" id="KW-1185">Reference proteome</keyword>
<keyword evidence="1" id="KW-0812">Transmembrane</keyword>
<evidence type="ECO:0000313" key="3">
    <source>
        <dbReference type="Proteomes" id="UP000199076"/>
    </source>
</evidence>
<evidence type="ECO:0000313" key="2">
    <source>
        <dbReference type="EMBL" id="SDF08554.1"/>
    </source>
</evidence>
<keyword evidence="1" id="KW-1133">Transmembrane helix</keyword>
<reference evidence="3" key="1">
    <citation type="submission" date="2016-10" db="EMBL/GenBank/DDBJ databases">
        <authorList>
            <person name="Varghese N."/>
            <person name="Submissions S."/>
        </authorList>
    </citation>
    <scope>NUCLEOTIDE SEQUENCE [LARGE SCALE GENOMIC DNA]</scope>
    <source>
        <strain evidence="3">IBRC-M 10760</strain>
    </source>
</reference>
<protein>
    <submittedName>
        <fullName evidence="2">Uncharacterized protein</fullName>
    </submittedName>
</protein>
<dbReference type="STRING" id="660518.SAMN05216218_103305"/>
<gene>
    <name evidence="2" type="ORF">SAMN05216218_103305</name>
</gene>
<organism evidence="2 3">
    <name type="scientific">Halorientalis regularis</name>
    <dbReference type="NCBI Taxonomy" id="660518"/>
    <lineage>
        <taxon>Archaea</taxon>
        <taxon>Methanobacteriati</taxon>
        <taxon>Methanobacteriota</taxon>
        <taxon>Stenosarchaea group</taxon>
        <taxon>Halobacteria</taxon>
        <taxon>Halobacteriales</taxon>
        <taxon>Haloarculaceae</taxon>
        <taxon>Halorientalis</taxon>
    </lineage>
</organism>
<dbReference type="Pfam" id="PF19609">
    <property type="entry name" value="DUF6114"/>
    <property type="match status" value="1"/>
</dbReference>
<accession>A0A1G7I7V1</accession>
<sequence length="64" mass="6428">MVLVARPDYGLYAGPLGVVFSLLSLIGALGGLFVGMFLGVVGGLLATVGGALQYADTETDPDPT</sequence>
<keyword evidence="1" id="KW-0472">Membrane</keyword>
<dbReference type="EMBL" id="FNBK01000003">
    <property type="protein sequence ID" value="SDF08554.1"/>
    <property type="molecule type" value="Genomic_DNA"/>
</dbReference>
<dbReference type="Proteomes" id="UP000199076">
    <property type="component" value="Unassembled WGS sequence"/>
</dbReference>
<feature type="transmembrane region" description="Helical" evidence="1">
    <location>
        <begin position="20"/>
        <end position="46"/>
    </location>
</feature>